<dbReference type="EMBL" id="JAFEMO010000003">
    <property type="protein sequence ID" value="KAH7573486.1"/>
    <property type="molecule type" value="Genomic_DNA"/>
</dbReference>
<evidence type="ECO:0000256" key="2">
    <source>
        <dbReference type="ARBA" id="ARBA00023015"/>
    </source>
</evidence>
<evidence type="ECO:0000256" key="5">
    <source>
        <dbReference type="ARBA" id="ARBA00023242"/>
    </source>
</evidence>
<proteinExistence type="predicted"/>
<keyword evidence="3" id="KW-0238">DNA-binding</keyword>
<evidence type="ECO:0000313" key="8">
    <source>
        <dbReference type="EMBL" id="KAH7573486.1"/>
    </source>
</evidence>
<gene>
    <name evidence="8" type="ORF">JRO89_XS03G0157200</name>
</gene>
<keyword evidence="5" id="KW-0539">Nucleus</keyword>
<dbReference type="SUPFAM" id="SSF57959">
    <property type="entry name" value="Leucine zipper domain"/>
    <property type="match status" value="1"/>
</dbReference>
<dbReference type="SMART" id="SM00338">
    <property type="entry name" value="BRLZ"/>
    <property type="match status" value="1"/>
</dbReference>
<evidence type="ECO:0000256" key="1">
    <source>
        <dbReference type="ARBA" id="ARBA00004123"/>
    </source>
</evidence>
<dbReference type="Proteomes" id="UP000827721">
    <property type="component" value="Unassembled WGS sequence"/>
</dbReference>
<evidence type="ECO:0000259" key="7">
    <source>
        <dbReference type="PROSITE" id="PS50217"/>
    </source>
</evidence>
<comment type="caution">
    <text evidence="8">The sequence shown here is derived from an EMBL/GenBank/DDBJ whole genome shotgun (WGS) entry which is preliminary data.</text>
</comment>
<dbReference type="PROSITE" id="PS50217">
    <property type="entry name" value="BZIP"/>
    <property type="match status" value="1"/>
</dbReference>
<dbReference type="Pfam" id="PF00170">
    <property type="entry name" value="bZIP_1"/>
    <property type="match status" value="1"/>
</dbReference>
<accession>A0ABQ8IA19</accession>
<organism evidence="8 9">
    <name type="scientific">Xanthoceras sorbifolium</name>
    <dbReference type="NCBI Taxonomy" id="99658"/>
    <lineage>
        <taxon>Eukaryota</taxon>
        <taxon>Viridiplantae</taxon>
        <taxon>Streptophyta</taxon>
        <taxon>Embryophyta</taxon>
        <taxon>Tracheophyta</taxon>
        <taxon>Spermatophyta</taxon>
        <taxon>Magnoliopsida</taxon>
        <taxon>eudicotyledons</taxon>
        <taxon>Gunneridae</taxon>
        <taxon>Pentapetalae</taxon>
        <taxon>rosids</taxon>
        <taxon>malvids</taxon>
        <taxon>Sapindales</taxon>
        <taxon>Sapindaceae</taxon>
        <taxon>Xanthoceroideae</taxon>
        <taxon>Xanthoceras</taxon>
    </lineage>
</organism>
<dbReference type="PANTHER" id="PTHR45764:SF31">
    <property type="entry name" value="BASIC LEUCINE ZIPPER 1"/>
    <property type="match status" value="1"/>
</dbReference>
<dbReference type="PROSITE" id="PS00036">
    <property type="entry name" value="BZIP_BASIC"/>
    <property type="match status" value="1"/>
</dbReference>
<reference evidence="8 9" key="1">
    <citation type="submission" date="2021-02" db="EMBL/GenBank/DDBJ databases">
        <title>Plant Genome Project.</title>
        <authorList>
            <person name="Zhang R.-G."/>
        </authorList>
    </citation>
    <scope>NUCLEOTIDE SEQUENCE [LARGE SCALE GENOMIC DNA]</scope>
    <source>
        <tissue evidence="8">Leaves</tissue>
    </source>
</reference>
<dbReference type="InterPro" id="IPR045314">
    <property type="entry name" value="bZIP_plant_GBF1"/>
</dbReference>
<dbReference type="Gene3D" id="1.20.5.170">
    <property type="match status" value="1"/>
</dbReference>
<dbReference type="PANTHER" id="PTHR45764">
    <property type="entry name" value="BZIP TRANSCRIPTION FACTOR 44"/>
    <property type="match status" value="1"/>
</dbReference>
<feature type="region of interest" description="Disordered" evidence="6">
    <location>
        <begin position="21"/>
        <end position="41"/>
    </location>
</feature>
<name>A0ABQ8IA19_9ROSI</name>
<keyword evidence="9" id="KW-1185">Reference proteome</keyword>
<comment type="subcellular location">
    <subcellularLocation>
        <location evidence="1">Nucleus</location>
    </subcellularLocation>
</comment>
<evidence type="ECO:0000313" key="9">
    <source>
        <dbReference type="Proteomes" id="UP000827721"/>
    </source>
</evidence>
<keyword evidence="4" id="KW-0804">Transcription</keyword>
<evidence type="ECO:0000256" key="6">
    <source>
        <dbReference type="SAM" id="MobiDB-lite"/>
    </source>
</evidence>
<evidence type="ECO:0000256" key="4">
    <source>
        <dbReference type="ARBA" id="ARBA00023163"/>
    </source>
</evidence>
<feature type="domain" description="BZIP" evidence="7">
    <location>
        <begin position="21"/>
        <end position="84"/>
    </location>
</feature>
<keyword evidence="2" id="KW-0805">Transcription regulation</keyword>
<dbReference type="CDD" id="cd14702">
    <property type="entry name" value="bZIP_plant_GBF1"/>
    <property type="match status" value="1"/>
</dbReference>
<evidence type="ECO:0000256" key="3">
    <source>
        <dbReference type="ARBA" id="ARBA00023125"/>
    </source>
</evidence>
<protein>
    <recommendedName>
        <fullName evidence="7">BZIP domain-containing protein</fullName>
    </recommendedName>
</protein>
<sequence length="187" mass="21366">MSSPLCTSSEIDVEARHAMMDEKKRKRMQSNRESARRSRLKREKRIKDLISEIAALKEQILEGNKRCNDVTQKTQVLLSENDTLNSEKKKLAHYLSNLYLVYTSFRQKQSGCPSNQQWQETDPRKPIIITGMSKVYCEMIAQSTPACYSCTVQRKVRVAAVPAKRSESADHTSLKDDHLADDRFVGG</sequence>
<dbReference type="InterPro" id="IPR046347">
    <property type="entry name" value="bZIP_sf"/>
</dbReference>
<dbReference type="InterPro" id="IPR004827">
    <property type="entry name" value="bZIP"/>
</dbReference>